<accession>A0A150LWD8</accession>
<proteinExistence type="predicted"/>
<evidence type="ECO:0000313" key="2">
    <source>
        <dbReference type="EMBL" id="KYD16262.1"/>
    </source>
</evidence>
<comment type="caution">
    <text evidence="2">The sequence shown here is derived from an EMBL/GenBank/DDBJ whole genome shotgun (WGS) entry which is preliminary data.</text>
</comment>
<evidence type="ECO:0000256" key="1">
    <source>
        <dbReference type="SAM" id="MobiDB-lite"/>
    </source>
</evidence>
<dbReference type="Proteomes" id="UP000075683">
    <property type="component" value="Unassembled WGS sequence"/>
</dbReference>
<protein>
    <submittedName>
        <fullName evidence="2">Uncharacterized protein</fullName>
    </submittedName>
</protein>
<evidence type="ECO:0000313" key="3">
    <source>
        <dbReference type="Proteomes" id="UP000075683"/>
    </source>
</evidence>
<sequence>MEKGKPGAGRPLAGLPNLRQRSAPDLSPMNAYEAGIRGSRFPDPVFL</sequence>
<dbReference type="STRING" id="301148.B4135_0168"/>
<dbReference type="AlphaFoldDB" id="A0A150LWD8"/>
<gene>
    <name evidence="2" type="ORF">B4135_0168</name>
</gene>
<organism evidence="2 3">
    <name type="scientific">Caldibacillus debilis</name>
    <dbReference type="NCBI Taxonomy" id="301148"/>
    <lineage>
        <taxon>Bacteria</taxon>
        <taxon>Bacillati</taxon>
        <taxon>Bacillota</taxon>
        <taxon>Bacilli</taxon>
        <taxon>Bacillales</taxon>
        <taxon>Bacillaceae</taxon>
        <taxon>Caldibacillus</taxon>
    </lineage>
</organism>
<reference evidence="2 3" key="1">
    <citation type="submission" date="2016-01" db="EMBL/GenBank/DDBJ databases">
        <title>Draft Genome Sequences of Seven Thermophilic Sporeformers Isolated from Foods.</title>
        <authorList>
            <person name="Berendsen E.M."/>
            <person name="Wells-Bennik M.H."/>
            <person name="Krawcyk A.O."/>
            <person name="De Jong A."/>
            <person name="Holsappel S."/>
            <person name="Eijlander R.T."/>
            <person name="Kuipers O.P."/>
        </authorList>
    </citation>
    <scope>NUCLEOTIDE SEQUENCE [LARGE SCALE GENOMIC DNA]</scope>
    <source>
        <strain evidence="2 3">B4135</strain>
    </source>
</reference>
<name>A0A150LWD8_9BACI</name>
<dbReference type="EMBL" id="LQYT01000064">
    <property type="protein sequence ID" value="KYD16262.1"/>
    <property type="molecule type" value="Genomic_DNA"/>
</dbReference>
<feature type="region of interest" description="Disordered" evidence="1">
    <location>
        <begin position="1"/>
        <end position="30"/>
    </location>
</feature>